<dbReference type="InterPro" id="IPR000073">
    <property type="entry name" value="AB_hydrolase_1"/>
</dbReference>
<evidence type="ECO:0000313" key="2">
    <source>
        <dbReference type="EMBL" id="MBD1599419.1"/>
    </source>
</evidence>
<name>A0ABR7Z1P3_9PSED</name>
<keyword evidence="3" id="KW-1185">Reference proteome</keyword>
<dbReference type="RefSeq" id="WP_190420779.1">
    <property type="nucleotide sequence ID" value="NZ_JAAOCA010000013.1"/>
</dbReference>
<sequence length="280" mass="29751">MNRICLTGRAGLNLVADVGGDPRQQPVILLHGGGQTRHSWRSAARQLVASSYQVINLDQRGHGESGRAPDGDYSLDAFVADLKAVSATLGQPPVLIGASLGGAAALLAAGEAKALEVRALVLVDVVARMAPQGVEHIRHFMQRTLGGFATLDEAAIAIARYTPGRTQPPSTAGLLRNLSRKENGRYHWHWDPAFLQDESRSASEPFARRLEAAAVAVRAPTLLVRGAQSNVVTEEGARSLLKLMPHAERLDVDGAGHMVAGDRNDAFNSAILAFLVKALA</sequence>
<dbReference type="SUPFAM" id="SSF53474">
    <property type="entry name" value="alpha/beta-Hydrolases"/>
    <property type="match status" value="1"/>
</dbReference>
<organism evidence="2 3">
    <name type="scientific">Pseudomonas typographi</name>
    <dbReference type="NCBI Taxonomy" id="2715964"/>
    <lineage>
        <taxon>Bacteria</taxon>
        <taxon>Pseudomonadati</taxon>
        <taxon>Pseudomonadota</taxon>
        <taxon>Gammaproteobacteria</taxon>
        <taxon>Pseudomonadales</taxon>
        <taxon>Pseudomonadaceae</taxon>
        <taxon>Pseudomonas</taxon>
    </lineage>
</organism>
<dbReference type="GO" id="GO:0016787">
    <property type="term" value="F:hydrolase activity"/>
    <property type="evidence" value="ECO:0007669"/>
    <property type="project" value="UniProtKB-KW"/>
</dbReference>
<evidence type="ECO:0000313" key="3">
    <source>
        <dbReference type="Proteomes" id="UP000805841"/>
    </source>
</evidence>
<dbReference type="EMBL" id="JAAOCA010000013">
    <property type="protein sequence ID" value="MBD1599419.1"/>
    <property type="molecule type" value="Genomic_DNA"/>
</dbReference>
<dbReference type="InterPro" id="IPR050228">
    <property type="entry name" value="Carboxylesterase_BioH"/>
</dbReference>
<dbReference type="PANTHER" id="PTHR43194">
    <property type="entry name" value="HYDROLASE ALPHA/BETA FOLD FAMILY"/>
    <property type="match status" value="1"/>
</dbReference>
<proteinExistence type="predicted"/>
<dbReference type="PRINTS" id="PR00111">
    <property type="entry name" value="ABHYDROLASE"/>
</dbReference>
<feature type="domain" description="AB hydrolase-1" evidence="1">
    <location>
        <begin position="26"/>
        <end position="259"/>
    </location>
</feature>
<protein>
    <submittedName>
        <fullName evidence="2">Alpha/beta hydrolase</fullName>
    </submittedName>
</protein>
<evidence type="ECO:0000259" key="1">
    <source>
        <dbReference type="Pfam" id="PF00561"/>
    </source>
</evidence>
<dbReference type="Pfam" id="PF00561">
    <property type="entry name" value="Abhydrolase_1"/>
    <property type="match status" value="1"/>
</dbReference>
<keyword evidence="2" id="KW-0378">Hydrolase</keyword>
<reference evidence="2 3" key="1">
    <citation type="journal article" date="2020" name="Insects">
        <title>Bacteria Belonging to Pseudomonas typographi sp. nov. from the Bark Beetle Ips typographus Have Genomic Potential to Aid in the Host Ecology.</title>
        <authorList>
            <person name="Peral-Aranega E."/>
            <person name="Saati-Santamaria Z."/>
            <person name="Kolarik M."/>
            <person name="Rivas R."/>
            <person name="Garcia-Fraile P."/>
        </authorList>
    </citation>
    <scope>NUCLEOTIDE SEQUENCE [LARGE SCALE GENOMIC DNA]</scope>
    <source>
        <strain evidence="2 3">CA3A</strain>
    </source>
</reference>
<comment type="caution">
    <text evidence="2">The sequence shown here is derived from an EMBL/GenBank/DDBJ whole genome shotgun (WGS) entry which is preliminary data.</text>
</comment>
<gene>
    <name evidence="2" type="ORF">HAQ05_11975</name>
</gene>
<dbReference type="InterPro" id="IPR029058">
    <property type="entry name" value="AB_hydrolase_fold"/>
</dbReference>
<dbReference type="PANTHER" id="PTHR43194:SF2">
    <property type="entry name" value="PEROXISOMAL MEMBRANE PROTEIN LPX1"/>
    <property type="match status" value="1"/>
</dbReference>
<dbReference type="Gene3D" id="3.40.50.1820">
    <property type="entry name" value="alpha/beta hydrolase"/>
    <property type="match status" value="1"/>
</dbReference>
<dbReference type="Proteomes" id="UP000805841">
    <property type="component" value="Unassembled WGS sequence"/>
</dbReference>
<accession>A0ABR7Z1P3</accession>